<reference evidence="1" key="2">
    <citation type="journal article" date="2014" name="ISME J.">
        <title>Microbial stratification in low pH oxic and suboxic macroscopic growths along an acid mine drainage.</title>
        <authorList>
            <person name="Mendez-Garcia C."/>
            <person name="Mesa V."/>
            <person name="Sprenger R.R."/>
            <person name="Richter M."/>
            <person name="Diez M.S."/>
            <person name="Solano J."/>
            <person name="Bargiela R."/>
            <person name="Golyshina O.V."/>
            <person name="Manteca A."/>
            <person name="Ramos J.L."/>
            <person name="Gallego J.R."/>
            <person name="Llorente I."/>
            <person name="Martins Dos Santos V.A."/>
            <person name="Jensen O.N."/>
            <person name="Pelaez A.I."/>
            <person name="Sanchez J."/>
            <person name="Ferrer M."/>
        </authorList>
    </citation>
    <scope>NUCLEOTIDE SEQUENCE</scope>
</reference>
<comment type="caution">
    <text evidence="1">The sequence shown here is derived from an EMBL/GenBank/DDBJ whole genome shotgun (WGS) entry which is preliminary data.</text>
</comment>
<accession>T1ALE0</accession>
<name>T1ALE0_9ZZZZ</name>
<dbReference type="EMBL" id="AUZZ01007311">
    <property type="protein sequence ID" value="EQD42880.1"/>
    <property type="molecule type" value="Genomic_DNA"/>
</dbReference>
<dbReference type="Pfam" id="PF08843">
    <property type="entry name" value="AbiEii"/>
    <property type="match status" value="1"/>
</dbReference>
<dbReference type="Gene3D" id="3.10.450.620">
    <property type="entry name" value="JHP933, nucleotidyltransferase-like core domain"/>
    <property type="match status" value="1"/>
</dbReference>
<sequence>MIYLDAIIKDWFTAAQRMQAVVLRDLLIEIFRRNPTGLVFKGGTALSFFYGSGRFSEDIDLSSGTNKDYTVIDDVLESFEKTYPYTIINDWEDEIEQATNRFRRYHLIFKHGAEDVRTTIDYSIGKHILDPVRKDLSNDYCASKINVMAPEEILAEKVRAVYSREKGRDLYDLYFLSVTMRIRVIRSLIFDKFREDPALKDIKYSFRTFAKRTEGLRKSWKELEGLVDGFDRLNFDTIKAAVLAVFLNI</sequence>
<dbReference type="InterPro" id="IPR014942">
    <property type="entry name" value="AbiEii"/>
</dbReference>
<evidence type="ECO:0000313" key="1">
    <source>
        <dbReference type="EMBL" id="EQD42880.1"/>
    </source>
</evidence>
<organism evidence="1">
    <name type="scientific">mine drainage metagenome</name>
    <dbReference type="NCBI Taxonomy" id="410659"/>
    <lineage>
        <taxon>unclassified sequences</taxon>
        <taxon>metagenomes</taxon>
        <taxon>ecological metagenomes</taxon>
    </lineage>
</organism>
<dbReference type="AlphaFoldDB" id="T1ALE0"/>
<protein>
    <submittedName>
        <fullName evidence="1">Protein containing DUF1814</fullName>
    </submittedName>
</protein>
<proteinExistence type="predicted"/>
<reference evidence="1" key="1">
    <citation type="submission" date="2013-08" db="EMBL/GenBank/DDBJ databases">
        <authorList>
            <person name="Mendez C."/>
            <person name="Richter M."/>
            <person name="Ferrer M."/>
            <person name="Sanchez J."/>
        </authorList>
    </citation>
    <scope>NUCLEOTIDE SEQUENCE</scope>
</reference>
<gene>
    <name evidence="1" type="ORF">B2A_10134</name>
</gene>